<organism evidence="2 3">
    <name type="scientific">Desulforamulus ferrireducens</name>
    <dbReference type="NCBI Taxonomy" id="1833852"/>
    <lineage>
        <taxon>Bacteria</taxon>
        <taxon>Bacillati</taxon>
        <taxon>Bacillota</taxon>
        <taxon>Clostridia</taxon>
        <taxon>Eubacteriales</taxon>
        <taxon>Peptococcaceae</taxon>
        <taxon>Desulforamulus</taxon>
    </lineage>
</organism>
<gene>
    <name evidence="2" type="ORF">B0537_03980</name>
</gene>
<reference evidence="2 3" key="1">
    <citation type="journal article" date="2016" name="Int. J. Syst. Evol. Microbiol.">
        <title>Desulfotomaculum ferrireducens sp. nov., a moderately thermophilic sulfate-reducing and dissimilatory Fe(III)-reducing bacterium isolated from compost.</title>
        <authorList>
            <person name="Yang G."/>
            <person name="Guo J."/>
            <person name="Zhuang L."/>
            <person name="Yuan Y."/>
            <person name="Zhou S."/>
        </authorList>
    </citation>
    <scope>NUCLEOTIDE SEQUENCE [LARGE SCALE GENOMIC DNA]</scope>
    <source>
        <strain evidence="2 3">GSS09</strain>
    </source>
</reference>
<dbReference type="KEGG" id="dfg:B0537_03980"/>
<dbReference type="InterPro" id="IPR013429">
    <property type="entry name" value="Regulatory_FmdB_Zinc_ribbon"/>
</dbReference>
<accession>A0A1S6IU70</accession>
<protein>
    <submittedName>
        <fullName evidence="2">FmdB family transcriptional regulator</fullName>
    </submittedName>
</protein>
<keyword evidence="3" id="KW-1185">Reference proteome</keyword>
<dbReference type="Pfam" id="PF09723">
    <property type="entry name" value="Zn_ribbon_8"/>
    <property type="match status" value="1"/>
</dbReference>
<name>A0A1S6IU70_9FIRM</name>
<dbReference type="EMBL" id="CP019698">
    <property type="protein sequence ID" value="AQS58322.1"/>
    <property type="molecule type" value="Genomic_DNA"/>
</dbReference>
<evidence type="ECO:0000259" key="1">
    <source>
        <dbReference type="SMART" id="SM00834"/>
    </source>
</evidence>
<proteinExistence type="predicted"/>
<dbReference type="SMART" id="SM00834">
    <property type="entry name" value="CxxC_CXXC_SSSS"/>
    <property type="match status" value="1"/>
</dbReference>
<feature type="domain" description="Putative regulatory protein FmdB zinc ribbon" evidence="1">
    <location>
        <begin position="1"/>
        <end position="43"/>
    </location>
</feature>
<evidence type="ECO:0000313" key="3">
    <source>
        <dbReference type="Proteomes" id="UP000189464"/>
    </source>
</evidence>
<evidence type="ECO:0000313" key="2">
    <source>
        <dbReference type="EMBL" id="AQS58322.1"/>
    </source>
</evidence>
<sequence length="74" mass="7847">MPIYEFRCVKCQHKFAKLCSLGETGENLACPSCQAAAPKRVMSSFRVDNPGALAGSRGDSCTGCTSSNCSACRH</sequence>
<dbReference type="Proteomes" id="UP000189464">
    <property type="component" value="Chromosome"/>
</dbReference>
<dbReference type="NCBIfam" id="TIGR02605">
    <property type="entry name" value="CxxC_CxxC_SSSS"/>
    <property type="match status" value="1"/>
</dbReference>
<dbReference type="AlphaFoldDB" id="A0A1S6IU70"/>
<dbReference type="RefSeq" id="WP_077713285.1">
    <property type="nucleotide sequence ID" value="NZ_CP019698.1"/>
</dbReference>
<dbReference type="STRING" id="1833852.B0537_03980"/>
<dbReference type="OrthoDB" id="9813321at2"/>